<keyword evidence="1" id="KW-0175">Coiled coil</keyword>
<keyword evidence="2" id="KW-0812">Transmembrane</keyword>
<dbReference type="RefSeq" id="WP_129646449.1">
    <property type="nucleotide sequence ID" value="NZ_LR215037.1"/>
</dbReference>
<keyword evidence="4" id="KW-1185">Reference proteome</keyword>
<feature type="transmembrane region" description="Helical" evidence="2">
    <location>
        <begin position="37"/>
        <end position="57"/>
    </location>
</feature>
<evidence type="ECO:0000256" key="1">
    <source>
        <dbReference type="SAM" id="Coils"/>
    </source>
</evidence>
<feature type="transmembrane region" description="Helical" evidence="2">
    <location>
        <begin position="231"/>
        <end position="250"/>
    </location>
</feature>
<protein>
    <recommendedName>
        <fullName evidence="5">Transmembrane protein</fullName>
    </recommendedName>
</protein>
<feature type="transmembrane region" description="Helical" evidence="2">
    <location>
        <begin position="357"/>
        <end position="379"/>
    </location>
</feature>
<evidence type="ECO:0008006" key="5">
    <source>
        <dbReference type="Google" id="ProtNLM"/>
    </source>
</evidence>
<feature type="transmembrane region" description="Helical" evidence="2">
    <location>
        <begin position="206"/>
        <end position="225"/>
    </location>
</feature>
<feature type="transmembrane region" description="Helical" evidence="2">
    <location>
        <begin position="270"/>
        <end position="291"/>
    </location>
</feature>
<dbReference type="EMBL" id="LR215037">
    <property type="protein sequence ID" value="VEU75381.1"/>
    <property type="molecule type" value="Genomic_DNA"/>
</dbReference>
<dbReference type="NCBIfam" id="NF045848">
    <property type="entry name" value="MMCAP2_0566_fam"/>
    <property type="match status" value="1"/>
</dbReference>
<keyword evidence="2" id="KW-1133">Transmembrane helix</keyword>
<dbReference type="Proteomes" id="UP000290243">
    <property type="component" value="Chromosome"/>
</dbReference>
<dbReference type="OrthoDB" id="394047at2"/>
<organism evidence="3 4">
    <name type="scientific">Mycoplasmopsis maculosa</name>
    <dbReference type="NCBI Taxonomy" id="114885"/>
    <lineage>
        <taxon>Bacteria</taxon>
        <taxon>Bacillati</taxon>
        <taxon>Mycoplasmatota</taxon>
        <taxon>Mycoplasmoidales</taxon>
        <taxon>Metamycoplasmataceae</taxon>
        <taxon>Mycoplasmopsis</taxon>
    </lineage>
</organism>
<feature type="transmembrane region" description="Helical" evidence="2">
    <location>
        <begin position="115"/>
        <end position="139"/>
    </location>
</feature>
<name>A0A449B455_9BACT</name>
<dbReference type="AlphaFoldDB" id="A0A449B455"/>
<evidence type="ECO:0000256" key="2">
    <source>
        <dbReference type="SAM" id="Phobius"/>
    </source>
</evidence>
<sequence length="543" mass="59361">MIINGVASALLSPIFYALFGVFWGIFISFPFLLLNGIFYAIKFFGFEFFQVLAFGTSDPEKLGSNSVPAAFLGAAIISIALLLISIIIVVIKYHFGGKDTKEGQTSIKTALKNVIPAISIIVFIPLILFLFNLLMMVAFESLEKALSLSEYGSSKLNVIEKIYISLNSDYPSVKEAMETKNIFAPPSYTEWFTPFLFSPWDIGIRFLINAIVGWTTLTILGGIVISVVVKVFHLFFLFIISPFVAVSSVIDGGKNLHKWKEMYIQKNLAILTQTIAIQFYLIFVIGIEKYLSELKNGTGLNTVAKTGLLPLLQIIIYCGSAVAVKSLSNLVVSFIGESTSQDDLKSAMTPFKTGLKLASGMAMAAGAVATGGATLGAMAAKGGVSGLIGGTIGKAINGTRQSILYGKQTSAGFSKAGAKMFSNSGVNKNNISAQRANLAEMKSLAHGVENTGGIQEQFKAFENPEAFRNMVTSNYDNYQKEIDWNKSQLSLLENKANKTKDEINTIQRMKNEIKDMEFRKEAYANRTNALLSKLQWEKANFNK</sequence>
<evidence type="ECO:0000313" key="3">
    <source>
        <dbReference type="EMBL" id="VEU75381.1"/>
    </source>
</evidence>
<dbReference type="NCBIfam" id="NF045889">
    <property type="entry name" value="ICE_Mbov_0396_TM"/>
    <property type="match status" value="1"/>
</dbReference>
<feature type="coiled-coil region" evidence="1">
    <location>
        <begin position="475"/>
        <end position="526"/>
    </location>
</feature>
<dbReference type="KEGG" id="mmau:NCTC10168_00299"/>
<proteinExistence type="predicted"/>
<accession>A0A449B455</accession>
<feature type="transmembrane region" description="Helical" evidence="2">
    <location>
        <begin position="7"/>
        <end position="31"/>
    </location>
</feature>
<reference evidence="3 4" key="1">
    <citation type="submission" date="2019-01" db="EMBL/GenBank/DDBJ databases">
        <authorList>
            <consortium name="Pathogen Informatics"/>
        </authorList>
    </citation>
    <scope>NUCLEOTIDE SEQUENCE [LARGE SCALE GENOMIC DNA]</scope>
    <source>
        <strain evidence="3 4">NCTC10168</strain>
    </source>
</reference>
<gene>
    <name evidence="3" type="ORF">NCTC10168_00299</name>
</gene>
<keyword evidence="2" id="KW-0472">Membrane</keyword>
<evidence type="ECO:0000313" key="4">
    <source>
        <dbReference type="Proteomes" id="UP000290243"/>
    </source>
</evidence>
<feature type="transmembrane region" description="Helical" evidence="2">
    <location>
        <begin position="69"/>
        <end position="95"/>
    </location>
</feature>